<accession>A0A221KBB1</accession>
<dbReference type="AlphaFoldDB" id="A0A221KBB1"/>
<dbReference type="KEGG" id="vff:VITFI_CDS0555"/>
<feature type="region of interest" description="Disordered" evidence="1">
    <location>
        <begin position="1"/>
        <end position="56"/>
    </location>
</feature>
<name>A0A221KBB1_VITFI</name>
<keyword evidence="3" id="KW-1185">Reference proteome</keyword>
<dbReference type="Proteomes" id="UP000199729">
    <property type="component" value="Chromosome"/>
</dbReference>
<evidence type="ECO:0000313" key="2">
    <source>
        <dbReference type="EMBL" id="ASM76334.1"/>
    </source>
</evidence>
<evidence type="ECO:0000313" key="3">
    <source>
        <dbReference type="Proteomes" id="UP000199729"/>
    </source>
</evidence>
<sequence length="150" mass="16875">MLRPSGVRADCGGVRCRGMEKGHSANPTSASKARHRHRNAPNLSRSGEERHFRRGGKALPEGEERCFRCGEERRFRGLNNYVLNKYKYSASAPARPGEGEQPEGEKVALPGRKRARGRCGRCGVGCGRCWRCFYAPPTHHRRTPRRTQVC</sequence>
<evidence type="ECO:0000256" key="1">
    <source>
        <dbReference type="SAM" id="MobiDB-lite"/>
    </source>
</evidence>
<reference evidence="2 3" key="1">
    <citation type="submission" date="2017-07" db="EMBL/GenBank/DDBJ databases">
        <title>Complete Genome Sequence of the cosmetic ferment Vitreoscilla filiformis (ATCC15551).</title>
        <authorList>
            <person name="Contreras S."/>
            <person name="Sagory-Zalkind P."/>
            <person name="Blanquart H."/>
            <person name="Iltis A."/>
            <person name="Morand S.C."/>
        </authorList>
    </citation>
    <scope>NUCLEOTIDE SEQUENCE [LARGE SCALE GENOMIC DNA]</scope>
    <source>
        <strain evidence="2 3">ATCC 15551</strain>
    </source>
</reference>
<organism evidence="2 3">
    <name type="scientific">Vitreoscilla filiformis</name>
    <dbReference type="NCBI Taxonomy" id="63"/>
    <lineage>
        <taxon>Bacteria</taxon>
        <taxon>Pseudomonadati</taxon>
        <taxon>Pseudomonadota</taxon>
        <taxon>Betaproteobacteria</taxon>
        <taxon>Neisseriales</taxon>
        <taxon>Neisseriaceae</taxon>
        <taxon>Vitreoscilla</taxon>
    </lineage>
</organism>
<proteinExistence type="predicted"/>
<protein>
    <submittedName>
        <fullName evidence="2">Uncharacterized protein</fullName>
    </submittedName>
</protein>
<dbReference type="EMBL" id="CP022423">
    <property type="protein sequence ID" value="ASM76334.1"/>
    <property type="molecule type" value="Genomic_DNA"/>
</dbReference>
<gene>
    <name evidence="2" type="ORF">VITFI_CDS0555</name>
</gene>